<feature type="transmembrane region" description="Helical" evidence="6">
    <location>
        <begin position="36"/>
        <end position="53"/>
    </location>
</feature>
<evidence type="ECO:0000256" key="1">
    <source>
        <dbReference type="ARBA" id="ARBA00004141"/>
    </source>
</evidence>
<dbReference type="EMBL" id="PEOG01000075">
    <property type="protein sequence ID" value="PIM51204.1"/>
    <property type="molecule type" value="Genomic_DNA"/>
</dbReference>
<comment type="caution">
    <text evidence="8">The sequence shown here is derived from an EMBL/GenBank/DDBJ whole genome shotgun (WGS) entry which is preliminary data.</text>
</comment>
<dbReference type="PANTHER" id="PTHR32322">
    <property type="entry name" value="INNER MEMBRANE TRANSPORTER"/>
    <property type="match status" value="1"/>
</dbReference>
<evidence type="ECO:0000256" key="3">
    <source>
        <dbReference type="ARBA" id="ARBA00022692"/>
    </source>
</evidence>
<feature type="domain" description="EamA" evidence="7">
    <location>
        <begin position="4"/>
        <end position="133"/>
    </location>
</feature>
<keyword evidence="5 6" id="KW-0472">Membrane</keyword>
<name>A0A2G9C6D1_9BURK</name>
<dbReference type="InterPro" id="IPR050638">
    <property type="entry name" value="AA-Vitamin_Transporters"/>
</dbReference>
<protein>
    <submittedName>
        <fullName evidence="8">EamA family transporter</fullName>
    </submittedName>
</protein>
<feature type="transmembrane region" description="Helical" evidence="6">
    <location>
        <begin position="121"/>
        <end position="141"/>
    </location>
</feature>
<evidence type="ECO:0000313" key="8">
    <source>
        <dbReference type="EMBL" id="PIM51204.1"/>
    </source>
</evidence>
<dbReference type="SUPFAM" id="SSF103481">
    <property type="entry name" value="Multidrug resistance efflux transporter EmrE"/>
    <property type="match status" value="2"/>
</dbReference>
<accession>A0A2G9C6D1</accession>
<evidence type="ECO:0000256" key="2">
    <source>
        <dbReference type="ARBA" id="ARBA00007362"/>
    </source>
</evidence>
<reference evidence="8 9" key="1">
    <citation type="submission" date="2017-11" db="EMBL/GenBank/DDBJ databases">
        <title>Draft genome sequence of Mitsuaria sp. HWN-4.</title>
        <authorList>
            <person name="Gundlapally S.R."/>
        </authorList>
    </citation>
    <scope>NUCLEOTIDE SEQUENCE [LARGE SCALE GENOMIC DNA]</scope>
    <source>
        <strain evidence="8 9">HWN-4</strain>
    </source>
</reference>
<feature type="transmembrane region" description="Helical" evidence="6">
    <location>
        <begin position="180"/>
        <end position="199"/>
    </location>
</feature>
<feature type="transmembrane region" description="Helical" evidence="6">
    <location>
        <begin position="211"/>
        <end position="233"/>
    </location>
</feature>
<dbReference type="GO" id="GO:0016020">
    <property type="term" value="C:membrane"/>
    <property type="evidence" value="ECO:0007669"/>
    <property type="project" value="UniProtKB-SubCell"/>
</dbReference>
<keyword evidence="3 6" id="KW-0812">Transmembrane</keyword>
<evidence type="ECO:0000259" key="7">
    <source>
        <dbReference type="Pfam" id="PF00892"/>
    </source>
</evidence>
<dbReference type="InterPro" id="IPR000620">
    <property type="entry name" value="EamA_dom"/>
</dbReference>
<dbReference type="Proteomes" id="UP000231501">
    <property type="component" value="Unassembled WGS sequence"/>
</dbReference>
<feature type="domain" description="EamA" evidence="7">
    <location>
        <begin position="150"/>
        <end position="284"/>
    </location>
</feature>
<dbReference type="Pfam" id="PF00892">
    <property type="entry name" value="EamA"/>
    <property type="match status" value="2"/>
</dbReference>
<dbReference type="PANTHER" id="PTHR32322:SF2">
    <property type="entry name" value="EAMA DOMAIN-CONTAINING PROTEIN"/>
    <property type="match status" value="1"/>
</dbReference>
<evidence type="ECO:0000256" key="6">
    <source>
        <dbReference type="SAM" id="Phobius"/>
    </source>
</evidence>
<evidence type="ECO:0000256" key="5">
    <source>
        <dbReference type="ARBA" id="ARBA00023136"/>
    </source>
</evidence>
<dbReference type="RefSeq" id="WP_099863529.1">
    <property type="nucleotide sequence ID" value="NZ_PEOG01000075.1"/>
</dbReference>
<feature type="transmembrane region" description="Helical" evidence="6">
    <location>
        <begin position="65"/>
        <end position="87"/>
    </location>
</feature>
<feature type="transmembrane region" description="Helical" evidence="6">
    <location>
        <begin position="266"/>
        <end position="285"/>
    </location>
</feature>
<keyword evidence="9" id="KW-1185">Reference proteome</keyword>
<dbReference type="InterPro" id="IPR037185">
    <property type="entry name" value="EmrE-like"/>
</dbReference>
<gene>
    <name evidence="8" type="ORF">CS062_21030</name>
</gene>
<feature type="transmembrane region" description="Helical" evidence="6">
    <location>
        <begin position="147"/>
        <end position="168"/>
    </location>
</feature>
<evidence type="ECO:0000256" key="4">
    <source>
        <dbReference type="ARBA" id="ARBA00022989"/>
    </source>
</evidence>
<organism evidence="8 9">
    <name type="scientific">Roseateles chitinivorans</name>
    <dbReference type="NCBI Taxonomy" id="2917965"/>
    <lineage>
        <taxon>Bacteria</taxon>
        <taxon>Pseudomonadati</taxon>
        <taxon>Pseudomonadota</taxon>
        <taxon>Betaproteobacteria</taxon>
        <taxon>Burkholderiales</taxon>
        <taxon>Sphaerotilaceae</taxon>
        <taxon>Roseateles</taxon>
    </lineage>
</organism>
<dbReference type="AlphaFoldDB" id="A0A2G9C6D1"/>
<comment type="similarity">
    <text evidence="2">Belongs to the EamA transporter family.</text>
</comment>
<comment type="subcellular location">
    <subcellularLocation>
        <location evidence="1">Membrane</location>
        <topology evidence="1">Multi-pass membrane protein</topology>
    </subcellularLocation>
</comment>
<keyword evidence="4 6" id="KW-1133">Transmembrane helix</keyword>
<sequence length="293" mass="30684">MQRPWLTYALITTLFWGAWGALTGLSSARGFPDTLVYVVWALTMIPPALIVLARAGWRLQRDRRAVVQGLTVGLLGAGGQMLLFRAVESGPAYLIFPIVSLSPAVTIALSFGLLRERTGKLGVAGIVLALCALPLFDFQPGQQGQPLGAWFALALVVMAAWGLQAYFLKTANNAASAESIFFYMTVSALLCIPAALWMTDFSRPIPWGWDGPGLAAAIQVLNAIGALTLVYAFRHGQALVVSPLVNAGAPLLTALASMAMSGSAPGGTKLAGVALALLAALLLALQPEGQAKA</sequence>
<dbReference type="OrthoDB" id="7541381at2"/>
<feature type="transmembrane region" description="Helical" evidence="6">
    <location>
        <begin position="93"/>
        <end position="114"/>
    </location>
</feature>
<evidence type="ECO:0000313" key="9">
    <source>
        <dbReference type="Proteomes" id="UP000231501"/>
    </source>
</evidence>
<proteinExistence type="inferred from homology"/>
<feature type="transmembrane region" description="Helical" evidence="6">
    <location>
        <begin position="240"/>
        <end position="260"/>
    </location>
</feature>